<dbReference type="AlphaFoldDB" id="A0A1G6H3N8"/>
<evidence type="ECO:0000256" key="1">
    <source>
        <dbReference type="SAM" id="MobiDB-lite"/>
    </source>
</evidence>
<sequence>MNQDLIDKDEEKRKALATELNQKQQTATATPPHNPDDKDKVIFGQNSNQSYHTWRHVDKLGLDRTKVEGVIRTDLNKNITNVKTGQLYNGNVTVNGKALQYTAFRRADGVINIGRIIGK</sequence>
<dbReference type="Proteomes" id="UP000242501">
    <property type="component" value="Unassembled WGS sequence"/>
</dbReference>
<accession>A0A1G6H3N8</accession>
<protein>
    <submittedName>
        <fullName evidence="2">Uncharacterized protein</fullName>
    </submittedName>
</protein>
<feature type="compositionally biased region" description="Polar residues" evidence="1">
    <location>
        <begin position="19"/>
        <end position="31"/>
    </location>
</feature>
<reference evidence="3" key="1">
    <citation type="submission" date="2016-09" db="EMBL/GenBank/DDBJ databases">
        <authorList>
            <person name="Varghese N."/>
            <person name="Submissions S."/>
        </authorList>
    </citation>
    <scope>NUCLEOTIDE SEQUENCE [LARGE SCALE GENOMIC DNA]</scope>
    <source>
        <strain evidence="3">ANC 4422</strain>
    </source>
</reference>
<feature type="region of interest" description="Disordered" evidence="1">
    <location>
        <begin position="18"/>
        <end position="48"/>
    </location>
</feature>
<proteinExistence type="predicted"/>
<dbReference type="EMBL" id="FMYL01000003">
    <property type="protein sequence ID" value="SDB88764.1"/>
    <property type="molecule type" value="Genomic_DNA"/>
</dbReference>
<gene>
    <name evidence="2" type="ORF">SAMN05421733_103244</name>
</gene>
<evidence type="ECO:0000313" key="2">
    <source>
        <dbReference type="EMBL" id="SDB88764.1"/>
    </source>
</evidence>
<dbReference type="STRING" id="1219383.SAMN05421733_103244"/>
<dbReference type="RefSeq" id="WP_092747192.1">
    <property type="nucleotide sequence ID" value="NZ_FMYL01000003.1"/>
</dbReference>
<evidence type="ECO:0000313" key="3">
    <source>
        <dbReference type="Proteomes" id="UP000242501"/>
    </source>
</evidence>
<organism evidence="2 3">
    <name type="scientific">Acinetobacter boissieri</name>
    <dbReference type="NCBI Taxonomy" id="1219383"/>
    <lineage>
        <taxon>Bacteria</taxon>
        <taxon>Pseudomonadati</taxon>
        <taxon>Pseudomonadota</taxon>
        <taxon>Gammaproteobacteria</taxon>
        <taxon>Moraxellales</taxon>
        <taxon>Moraxellaceae</taxon>
        <taxon>Acinetobacter</taxon>
    </lineage>
</organism>
<keyword evidence="3" id="KW-1185">Reference proteome</keyword>
<dbReference type="OrthoDB" id="9816400at2"/>
<name>A0A1G6H3N8_9GAMM</name>